<feature type="binding site" evidence="4">
    <location>
        <position position="298"/>
    </location>
    <ligand>
        <name>substrate</name>
    </ligand>
</feature>
<feature type="binding site" evidence="4">
    <location>
        <position position="298"/>
    </location>
    <ligand>
        <name>Zn(2+)</name>
        <dbReference type="ChEBI" id="CHEBI:29105"/>
    </ligand>
</feature>
<comment type="catalytic activity">
    <reaction evidence="4">
        <text>5'-deoxyadenosine + H2O + H(+) = 5'-deoxyinosine + NH4(+)</text>
        <dbReference type="Rhea" id="RHEA:42892"/>
        <dbReference type="ChEBI" id="CHEBI:15377"/>
        <dbReference type="ChEBI" id="CHEBI:15378"/>
        <dbReference type="ChEBI" id="CHEBI:17319"/>
        <dbReference type="ChEBI" id="CHEBI:28938"/>
        <dbReference type="ChEBI" id="CHEBI:82775"/>
        <dbReference type="EC" id="3.5.4.41"/>
    </reaction>
</comment>
<dbReference type="GO" id="GO:0004000">
    <property type="term" value="F:adenosine deaminase activity"/>
    <property type="evidence" value="ECO:0007669"/>
    <property type="project" value="UniProtKB-UniRule"/>
</dbReference>
<accession>A0A832YN70</accession>
<keyword evidence="2 4" id="KW-0378">Hydrolase</keyword>
<dbReference type="PANTHER" id="PTHR43794">
    <property type="entry name" value="AMINOHYDROLASE SSNA-RELATED"/>
    <property type="match status" value="1"/>
</dbReference>
<sequence>MLLIRETLLWNKNNAYDILIENNIIRKIGRNLIDKEKINKKDVKIIDGKNKLSIPGLINTHTHVPMTLFRGVADDIPLSDWLNNYIWKMEAKLDKDMVYVGTLLGAIEMIKSGTTTFNDMYFHIDGILKGVLETGIRAYLSYGMIDLFDKDRMERELKDTEKTIKKIKKINNAKVKSVIGPHAPYTCSKELLMASHEMAREYSIPLHIHMNETLDEVKTIKERTGMRPFEYLNSLGFFDGVNVIAAHCVHLSDNEINIIKNKKITVSHNPISNLKLASGIAPIPKLMENNILITLGTDGCGSNNNLNLFEEIKTTSLIHKGVSLNSTVIPGEESFKFATLNGAHALNLNSGMLSEGHLADVVLIDVKKSYLIPNENLKSHLVYSFNGAVDTVLIDGDIVLDNGKIITINEERVYEMAERAYSKLIN</sequence>
<dbReference type="FunFam" id="3.20.20.140:FF:000014">
    <property type="entry name" value="5-methylthioadenosine/S-adenosylhomocysteine deaminase"/>
    <property type="match status" value="1"/>
</dbReference>
<reference evidence="6" key="1">
    <citation type="journal article" date="2020" name="ISME J.">
        <title>Gammaproteobacteria mediating utilization of methyl-, sulfur- and petroleum organic compounds in deep ocean hydrothermal plumes.</title>
        <authorList>
            <person name="Zhou Z."/>
            <person name="Liu Y."/>
            <person name="Pan J."/>
            <person name="Cron B.R."/>
            <person name="Toner B.M."/>
            <person name="Anantharaman K."/>
            <person name="Breier J.A."/>
            <person name="Dick G.J."/>
            <person name="Li M."/>
        </authorList>
    </citation>
    <scope>NUCLEOTIDE SEQUENCE</scope>
    <source>
        <strain evidence="6">SZUA-1385</strain>
    </source>
</reference>
<dbReference type="InterPro" id="IPR023512">
    <property type="entry name" value="Deaminase_MtaD/DadD"/>
</dbReference>
<dbReference type="SUPFAM" id="SSF51338">
    <property type="entry name" value="Composite domain of metallo-dependent hydrolases"/>
    <property type="match status" value="1"/>
</dbReference>
<comment type="miscellaneous">
    <text evidence="4">SAH is a product of SAM methyltransferases and is known to be a feedback inhibitor of these enzymes. As a result of this inhibition, organisms have evolved efficient enzymes to metabolize SAH via different pathways. The pathway found in methanogens differs from the canonical pathway, it uses the deamination of S-adenosyl-L-homocysteine to form S-inosyl-L-homocysteine for the regeneration of SAM from S-adenosyl-L-homocysteine. 5'-deoxyadenosine is a radical SAM enzyme reaction product which strongly inhibits radical SAM enzymes. A pathway for removing this product must be present in methanogens where the MTA/SAH nucleosidase which normally metabolizes this compound is absent.</text>
</comment>
<protein>
    <recommendedName>
        <fullName evidence="4">5'-deoxyadenosine deaminase</fullName>
        <shortName evidence="4">5'-dA deaminase</shortName>
        <ecNumber evidence="4">3.5.4.41</ecNumber>
    </recommendedName>
    <alternativeName>
        <fullName evidence="4">5'-methylthioadenosine deaminase</fullName>
        <shortName evidence="4">MTA deaminase</shortName>
        <ecNumber evidence="4">3.5.4.31</ecNumber>
    </alternativeName>
    <alternativeName>
        <fullName evidence="4">Adenosine deaminase</fullName>
        <ecNumber evidence="4">3.5.4.4</ecNumber>
    </alternativeName>
    <alternativeName>
        <fullName evidence="4">S-adenosylhomocysteine deaminase</fullName>
        <shortName evidence="4">SAH deaminase</shortName>
        <ecNumber evidence="4">3.5.4.28</ecNumber>
    </alternativeName>
</protein>
<evidence type="ECO:0000313" key="6">
    <source>
        <dbReference type="EMBL" id="HIP17027.1"/>
    </source>
</evidence>
<feature type="binding site" evidence="4">
    <location>
        <position position="61"/>
    </location>
    <ligand>
        <name>Zn(2+)</name>
        <dbReference type="ChEBI" id="CHEBI:29105"/>
    </ligand>
</feature>
<dbReference type="Gene3D" id="3.20.20.140">
    <property type="entry name" value="Metal-dependent hydrolases"/>
    <property type="match status" value="1"/>
</dbReference>
<evidence type="ECO:0000256" key="3">
    <source>
        <dbReference type="ARBA" id="ARBA00022833"/>
    </source>
</evidence>
<dbReference type="AlphaFoldDB" id="A0A832YN70"/>
<organism evidence="6 7">
    <name type="scientific">Methanothermococcus okinawensis</name>
    <dbReference type="NCBI Taxonomy" id="155863"/>
    <lineage>
        <taxon>Archaea</taxon>
        <taxon>Methanobacteriati</taxon>
        <taxon>Methanobacteriota</taxon>
        <taxon>Methanomada group</taxon>
        <taxon>Methanococci</taxon>
        <taxon>Methanococcales</taxon>
        <taxon>Methanococcaceae</taxon>
        <taxon>Methanothermococcus</taxon>
    </lineage>
</organism>
<evidence type="ECO:0000259" key="5">
    <source>
        <dbReference type="Pfam" id="PF01979"/>
    </source>
</evidence>
<dbReference type="GO" id="GO:0090614">
    <property type="term" value="F:5'-methylthioadenosine deaminase activity"/>
    <property type="evidence" value="ECO:0007669"/>
    <property type="project" value="UniProtKB-EC"/>
</dbReference>
<feature type="binding site" evidence="4">
    <location>
        <position position="63"/>
    </location>
    <ligand>
        <name>Zn(2+)</name>
        <dbReference type="ChEBI" id="CHEBI:29105"/>
    </ligand>
</feature>
<comment type="pathway">
    <text evidence="4">Amino-acid biosynthesis; S-adenosyl-L-methionine biosynthesis.</text>
</comment>
<dbReference type="EC" id="3.5.4.28" evidence="4"/>
<comment type="function">
    <text evidence="4">Catalyzes the deamination of three SAM-derived enzymatic products, namely 5'-deoxyadenosine, S-adenosyl-L-homocysteine, and 5'-methylthioadenosine, to produce the inosine analogs. Can also deaminate adenosine. The preferred substrate for this enzyme is 5'-deoxyadenosine, but all these substrates are efficiently deaminated. Likely functions in a S-adenosyl-L-methionine (SAM) recycling pathway from S-adenosyl-L-homocysteine (SAH) produced from SAM-dependent methylation reactions. May also be involved in the recycling of 5'-deoxyadenosine, whereupon the 5'-deoxyribose moiety of 5'-deoxyinosine is further metabolized to deoxyhexoses used for the biosynthesis of aromatic amino acids in methanogens.</text>
</comment>
<dbReference type="EC" id="3.5.4.41" evidence="4"/>
<dbReference type="InterPro" id="IPR032466">
    <property type="entry name" value="Metal_Hydrolase"/>
</dbReference>
<dbReference type="CDD" id="cd01298">
    <property type="entry name" value="ATZ_TRZ_like"/>
    <property type="match status" value="1"/>
</dbReference>
<comment type="caution">
    <text evidence="4">Lacks conserved residue(s) required for the propagation of feature annotation.</text>
</comment>
<dbReference type="PANTHER" id="PTHR43794:SF11">
    <property type="entry name" value="AMIDOHYDROLASE-RELATED DOMAIN-CONTAINING PROTEIN"/>
    <property type="match status" value="1"/>
</dbReference>
<dbReference type="GO" id="GO:0006556">
    <property type="term" value="P:S-adenosylmethionine biosynthetic process"/>
    <property type="evidence" value="ECO:0007669"/>
    <property type="project" value="UniProtKB-UniRule"/>
</dbReference>
<dbReference type="Gene3D" id="2.30.40.10">
    <property type="entry name" value="Urease, subunit C, domain 1"/>
    <property type="match status" value="1"/>
</dbReference>
<feature type="binding site" evidence="4">
    <location>
        <position position="152"/>
    </location>
    <ligand>
        <name>substrate</name>
    </ligand>
</feature>
<comment type="subunit">
    <text evidence="4">Homotetramer.</text>
</comment>
<dbReference type="InterPro" id="IPR011059">
    <property type="entry name" value="Metal-dep_hydrolase_composite"/>
</dbReference>
<comment type="catalytic activity">
    <reaction evidence="4">
        <text>S-methyl-5'-thioadenosine + H2O + H(+) = S-methyl-5'-thioinosine + NH4(+)</text>
        <dbReference type="Rhea" id="RHEA:25025"/>
        <dbReference type="ChEBI" id="CHEBI:15377"/>
        <dbReference type="ChEBI" id="CHEBI:15378"/>
        <dbReference type="ChEBI" id="CHEBI:17509"/>
        <dbReference type="ChEBI" id="CHEBI:28938"/>
        <dbReference type="ChEBI" id="CHEBI:48595"/>
        <dbReference type="EC" id="3.5.4.31"/>
    </reaction>
</comment>
<feature type="binding site" evidence="4">
    <location>
        <position position="90"/>
    </location>
    <ligand>
        <name>substrate</name>
    </ligand>
</feature>
<evidence type="ECO:0000313" key="7">
    <source>
        <dbReference type="Proteomes" id="UP000605144"/>
    </source>
</evidence>
<dbReference type="Proteomes" id="UP000605144">
    <property type="component" value="Unassembled WGS sequence"/>
</dbReference>
<dbReference type="GO" id="GO:0046872">
    <property type="term" value="F:metal ion binding"/>
    <property type="evidence" value="ECO:0007669"/>
    <property type="project" value="UniProtKB-KW"/>
</dbReference>
<comment type="catalytic activity">
    <reaction evidence="4">
        <text>S-adenosyl-L-homocysteine + H2O + H(+) = S-inosyl-L-homocysteine + NH4(+)</text>
        <dbReference type="Rhea" id="RHEA:20716"/>
        <dbReference type="ChEBI" id="CHEBI:15377"/>
        <dbReference type="ChEBI" id="CHEBI:15378"/>
        <dbReference type="ChEBI" id="CHEBI:28938"/>
        <dbReference type="ChEBI" id="CHEBI:57856"/>
        <dbReference type="ChEBI" id="CHEBI:57985"/>
        <dbReference type="EC" id="3.5.4.28"/>
    </reaction>
</comment>
<dbReference type="EC" id="3.5.4.31" evidence="4"/>
<evidence type="ECO:0000256" key="4">
    <source>
        <dbReference type="HAMAP-Rule" id="MF_01281"/>
    </source>
</evidence>
<dbReference type="HAMAP" id="MF_01281">
    <property type="entry name" value="MTA_SAH_deamin"/>
    <property type="match status" value="1"/>
</dbReference>
<dbReference type="Pfam" id="PF01979">
    <property type="entry name" value="Amidohydro_1"/>
    <property type="match status" value="1"/>
</dbReference>
<name>A0A832YN70_9EURY</name>
<dbReference type="UniPathway" id="UPA00315"/>
<keyword evidence="3 4" id="KW-0862">Zinc</keyword>
<dbReference type="InterPro" id="IPR050287">
    <property type="entry name" value="MTA/SAH_deaminase"/>
</dbReference>
<feature type="binding site" evidence="4">
    <location>
        <position position="209"/>
    </location>
    <ligand>
        <name>Zn(2+)</name>
        <dbReference type="ChEBI" id="CHEBI:29105"/>
    </ligand>
</feature>
<comment type="similarity">
    <text evidence="4">Belongs to the metallo-dependent hydrolases superfamily. MTA/SAH deaminase family.</text>
</comment>
<comment type="catalytic activity">
    <reaction evidence="4">
        <text>adenosine + H2O + H(+) = inosine + NH4(+)</text>
        <dbReference type="Rhea" id="RHEA:24408"/>
        <dbReference type="ChEBI" id="CHEBI:15377"/>
        <dbReference type="ChEBI" id="CHEBI:15378"/>
        <dbReference type="ChEBI" id="CHEBI:16335"/>
        <dbReference type="ChEBI" id="CHEBI:17596"/>
        <dbReference type="ChEBI" id="CHEBI:28938"/>
        <dbReference type="EC" id="3.5.4.4"/>
    </reaction>
</comment>
<feature type="binding site" evidence="4">
    <location>
        <position position="182"/>
    </location>
    <ligand>
        <name>substrate</name>
    </ligand>
</feature>
<comment type="cofactor">
    <cofactor evidence="4">
        <name>Zn(2+)</name>
        <dbReference type="ChEBI" id="CHEBI:29105"/>
    </cofactor>
    <text evidence="4">Binds 1 zinc ion per subunit.</text>
</comment>
<evidence type="ECO:0000256" key="1">
    <source>
        <dbReference type="ARBA" id="ARBA00022723"/>
    </source>
</evidence>
<evidence type="ECO:0000256" key="2">
    <source>
        <dbReference type="ARBA" id="ARBA00022801"/>
    </source>
</evidence>
<dbReference type="SUPFAM" id="SSF51556">
    <property type="entry name" value="Metallo-dependent hydrolases"/>
    <property type="match status" value="1"/>
</dbReference>
<keyword evidence="1 4" id="KW-0479">Metal-binding</keyword>
<feature type="domain" description="Amidohydrolase-related" evidence="5">
    <location>
        <begin position="54"/>
        <end position="399"/>
    </location>
</feature>
<proteinExistence type="inferred from homology"/>
<dbReference type="InterPro" id="IPR006680">
    <property type="entry name" value="Amidohydro-rel"/>
</dbReference>
<dbReference type="EMBL" id="DQSV01000036">
    <property type="protein sequence ID" value="HIP17027.1"/>
    <property type="molecule type" value="Genomic_DNA"/>
</dbReference>
<dbReference type="GO" id="GO:0050270">
    <property type="term" value="F:S-adenosylhomocysteine deaminase activity"/>
    <property type="evidence" value="ECO:0007669"/>
    <property type="project" value="UniProtKB-EC"/>
</dbReference>
<gene>
    <name evidence="4" type="primary">dadD</name>
    <name evidence="6" type="ORF">EYG76_01825</name>
</gene>
<dbReference type="EC" id="3.5.4.4" evidence="4"/>
<feature type="binding site" evidence="4">
    <location>
        <position position="212"/>
    </location>
    <ligand>
        <name>substrate</name>
    </ligand>
</feature>
<dbReference type="GO" id="GO:0090613">
    <property type="term" value="F:5'-deoxyadenosine deaminase activity"/>
    <property type="evidence" value="ECO:0007669"/>
    <property type="project" value="UniProtKB-UniRule"/>
</dbReference>
<comment type="caution">
    <text evidence="6">The sequence shown here is derived from an EMBL/GenBank/DDBJ whole genome shotgun (WGS) entry which is preliminary data.</text>
</comment>